<dbReference type="AlphaFoldDB" id="A0A9W3CBQ5"/>
<dbReference type="GeneID" id="130499120"/>
<organism evidence="2 3">
    <name type="scientific">Raphanus sativus</name>
    <name type="common">Radish</name>
    <name type="synonym">Raphanus raphanistrum var. sativus</name>
    <dbReference type="NCBI Taxonomy" id="3726"/>
    <lineage>
        <taxon>Eukaryota</taxon>
        <taxon>Viridiplantae</taxon>
        <taxon>Streptophyta</taxon>
        <taxon>Embryophyta</taxon>
        <taxon>Tracheophyta</taxon>
        <taxon>Spermatophyta</taxon>
        <taxon>Magnoliopsida</taxon>
        <taxon>eudicotyledons</taxon>
        <taxon>Gunneridae</taxon>
        <taxon>Pentapetalae</taxon>
        <taxon>rosids</taxon>
        <taxon>malvids</taxon>
        <taxon>Brassicales</taxon>
        <taxon>Brassicaceae</taxon>
        <taxon>Brassiceae</taxon>
        <taxon>Raphanus</taxon>
    </lineage>
</organism>
<dbReference type="RefSeq" id="XP_056849007.1">
    <property type="nucleotide sequence ID" value="XM_056993027.1"/>
</dbReference>
<evidence type="ECO:0000313" key="2">
    <source>
        <dbReference type="Proteomes" id="UP000504610"/>
    </source>
</evidence>
<name>A0A9W3CBQ5_RAPSA</name>
<evidence type="ECO:0000313" key="3">
    <source>
        <dbReference type="RefSeq" id="XP_056849007.1"/>
    </source>
</evidence>
<dbReference type="SUPFAM" id="SSF50249">
    <property type="entry name" value="Nucleic acid-binding proteins"/>
    <property type="match status" value="1"/>
</dbReference>
<feature type="region of interest" description="Disordered" evidence="1">
    <location>
        <begin position="374"/>
        <end position="398"/>
    </location>
</feature>
<keyword evidence="2" id="KW-1185">Reference proteome</keyword>
<protein>
    <submittedName>
        <fullName evidence="3">Uncharacterized protein LOC130499120</fullName>
    </submittedName>
</protein>
<reference evidence="3" key="2">
    <citation type="submission" date="2025-08" db="UniProtKB">
        <authorList>
            <consortium name="RefSeq"/>
        </authorList>
    </citation>
    <scope>IDENTIFICATION</scope>
    <source>
        <tissue evidence="3">Leaf</tissue>
    </source>
</reference>
<dbReference type="Gene3D" id="2.40.50.140">
    <property type="entry name" value="Nucleic acid-binding proteins"/>
    <property type="match status" value="2"/>
</dbReference>
<dbReference type="InterPro" id="IPR012340">
    <property type="entry name" value="NA-bd_OB-fold"/>
</dbReference>
<feature type="compositionally biased region" description="Polar residues" evidence="1">
    <location>
        <begin position="387"/>
        <end position="397"/>
    </location>
</feature>
<dbReference type="KEGG" id="rsz:130499120"/>
<accession>A0A9W3CBQ5</accession>
<dbReference type="OrthoDB" id="1750565at2759"/>
<proteinExistence type="predicted"/>
<reference evidence="2" key="1">
    <citation type="journal article" date="2019" name="Database">
        <title>The radish genome database (RadishGD): an integrated information resource for radish genomics.</title>
        <authorList>
            <person name="Yu H.J."/>
            <person name="Baek S."/>
            <person name="Lee Y.J."/>
            <person name="Cho A."/>
            <person name="Mun J.H."/>
        </authorList>
    </citation>
    <scope>NUCLEOTIDE SEQUENCE [LARGE SCALE GENOMIC DNA]</scope>
    <source>
        <strain evidence="2">cv. WK10039</strain>
    </source>
</reference>
<gene>
    <name evidence="3" type="primary">LOC130499120</name>
</gene>
<sequence length="485" mass="55316">MWKNIENFFITNLGVSFRPTNHQYKINFIYATDITPLAIQKDSIFLSLVDFQTIENGVEDTNILTGIPMLLEKCLIWELYRQFSAWDNQERKLSSDYLLPVGKVVENSKANCDAAGEDSVICLLRFVKIGTYRNEIQISNSYDASQVFFNPPIMETEAFFKRDVESNALTLVESDQDKLEREIRRDPWMQYPTRDIAELRQSTEIEKCRIIATIYAIDKDWGWYYFGCKVYHKKASKISRTIKIVAENEVVTHMWWCEKCDDKVTQVLPNGVVPESASHLLNGSLEELKDAESFLEAITSLIGKTFMFGVYIESANVSSKGGMYRVGKMWKDLSMLLTAGSTSQSLTLSDVETNNLSSSQGLILLMESQAVDDTVVTPSSKRKESNKNNVKGNQPQCSKGFRATAFSKSDNVKQPNAMEWYTPQHNESEEEDDFQSSVIHNFSEEGEDYSNQSYYSDQSYDVSSEDEYIDEGDPTHKCDYCGGKM</sequence>
<dbReference type="Proteomes" id="UP000504610">
    <property type="component" value="Chromosome 8"/>
</dbReference>
<evidence type="ECO:0000256" key="1">
    <source>
        <dbReference type="SAM" id="MobiDB-lite"/>
    </source>
</evidence>
<dbReference type="CDD" id="cd04481">
    <property type="entry name" value="RPA1_DBD_B_like"/>
    <property type="match status" value="1"/>
</dbReference>